<dbReference type="PROSITE" id="PS50048">
    <property type="entry name" value="ZN2_CY6_FUNGAL_2"/>
    <property type="match status" value="1"/>
</dbReference>
<evidence type="ECO:0000256" key="2">
    <source>
        <dbReference type="ARBA" id="ARBA00023125"/>
    </source>
</evidence>
<evidence type="ECO:0000313" key="8">
    <source>
        <dbReference type="Proteomes" id="UP000030752"/>
    </source>
</evidence>
<dbReference type="InterPro" id="IPR036864">
    <property type="entry name" value="Zn2-C6_fun-type_DNA-bd_sf"/>
</dbReference>
<sequence length="501" mass="55818">MAEAAGLSVATAATDSYSRMHPRLESSRLPSNYGGMVFSSGIEYGADIDQPPGKRRQLDGLKPGLIAARQANGLRRPDGTTLKRLLGADSAQKSKKGELLGGRTNPGLLRQNESSPTNNDPSFPQVSAWKERHIGRPQRDAKEKHTVSHACVYCRRSHMTCDDNRPCKRCIKRNLGHLCHDEPRNRPKSSSSEYDPSKTVPPQRQTIQQHMAELQQQQQQQQQQQRNPPSPYNELGRHQVGQQMWQGSYAGGAPSYHDSASLQQTANVWQPLRESIRQLREESGQHSSSNESAAYQASLEVVFPAPQITNKIRQQNPNMSDIKAQELASQNPQIWQQQANQGGRRVRHEVRGRRRLDGHSVKSTFGSSTPQPLLPQIHALRSVKYTISEDLSDDRALSRAKLCALLGHRSWEVRKSPSNGFGLSKDRLIAFRDSTQVEQNNTGSSGIDIMVPPENGRDRYGTLSNGPGFHDQLSALSHHREVHGRLPDENNDFLSLASVGF</sequence>
<dbReference type="VEuPathDB" id="FungiDB:HMPREF1541_02999"/>
<evidence type="ECO:0000256" key="5">
    <source>
        <dbReference type="SAM" id="MobiDB-lite"/>
    </source>
</evidence>
<dbReference type="SMART" id="SM00066">
    <property type="entry name" value="GAL4"/>
    <property type="match status" value="1"/>
</dbReference>
<dbReference type="InParanoid" id="W2RZG0"/>
<dbReference type="AlphaFoldDB" id="W2RZG0"/>
<gene>
    <name evidence="7" type="ORF">HMPREF1541_02999</name>
</gene>
<dbReference type="GO" id="GO:0008270">
    <property type="term" value="F:zinc ion binding"/>
    <property type="evidence" value="ECO:0007669"/>
    <property type="project" value="InterPro"/>
</dbReference>
<feature type="region of interest" description="Disordered" evidence="5">
    <location>
        <begin position="87"/>
        <end position="126"/>
    </location>
</feature>
<feature type="compositionally biased region" description="Low complexity" evidence="5">
    <location>
        <begin position="215"/>
        <end position="225"/>
    </location>
</feature>
<dbReference type="PANTHER" id="PTHR31986:SF7">
    <property type="entry name" value="REGULATOR OF DRUG SENSITIVITY 2"/>
    <property type="match status" value="1"/>
</dbReference>
<proteinExistence type="predicted"/>
<name>W2RZG0_CYPE1</name>
<evidence type="ECO:0000313" key="7">
    <source>
        <dbReference type="EMBL" id="ETN41064.1"/>
    </source>
</evidence>
<organism evidence="7 8">
    <name type="scientific">Cyphellophora europaea (strain CBS 101466)</name>
    <name type="common">Phialophora europaea</name>
    <dbReference type="NCBI Taxonomy" id="1220924"/>
    <lineage>
        <taxon>Eukaryota</taxon>
        <taxon>Fungi</taxon>
        <taxon>Dikarya</taxon>
        <taxon>Ascomycota</taxon>
        <taxon>Pezizomycotina</taxon>
        <taxon>Eurotiomycetes</taxon>
        <taxon>Chaetothyriomycetidae</taxon>
        <taxon>Chaetothyriales</taxon>
        <taxon>Cyphellophoraceae</taxon>
        <taxon>Cyphellophora</taxon>
    </lineage>
</organism>
<evidence type="ECO:0000256" key="3">
    <source>
        <dbReference type="ARBA" id="ARBA00023163"/>
    </source>
</evidence>
<keyword evidence="1" id="KW-0805">Transcription regulation</keyword>
<reference evidence="7 8" key="1">
    <citation type="submission" date="2013-03" db="EMBL/GenBank/DDBJ databases">
        <title>The Genome Sequence of Phialophora europaea CBS 101466.</title>
        <authorList>
            <consortium name="The Broad Institute Genomics Platform"/>
            <person name="Cuomo C."/>
            <person name="de Hoog S."/>
            <person name="Gorbushina A."/>
            <person name="Walker B."/>
            <person name="Young S.K."/>
            <person name="Zeng Q."/>
            <person name="Gargeya S."/>
            <person name="Fitzgerald M."/>
            <person name="Haas B."/>
            <person name="Abouelleil A."/>
            <person name="Allen A.W."/>
            <person name="Alvarado L."/>
            <person name="Arachchi H.M."/>
            <person name="Berlin A.M."/>
            <person name="Chapman S.B."/>
            <person name="Gainer-Dewar J."/>
            <person name="Goldberg J."/>
            <person name="Griggs A."/>
            <person name="Gujja S."/>
            <person name="Hansen M."/>
            <person name="Howarth C."/>
            <person name="Imamovic A."/>
            <person name="Ireland A."/>
            <person name="Larimer J."/>
            <person name="McCowan C."/>
            <person name="Murphy C."/>
            <person name="Pearson M."/>
            <person name="Poon T.W."/>
            <person name="Priest M."/>
            <person name="Roberts A."/>
            <person name="Saif S."/>
            <person name="Shea T."/>
            <person name="Sisk P."/>
            <person name="Sykes S."/>
            <person name="Wortman J."/>
            <person name="Nusbaum C."/>
            <person name="Birren B."/>
        </authorList>
    </citation>
    <scope>NUCLEOTIDE SEQUENCE [LARGE SCALE GENOMIC DNA]</scope>
    <source>
        <strain evidence="7 8">CBS 101466</strain>
    </source>
</reference>
<evidence type="ECO:0000256" key="4">
    <source>
        <dbReference type="ARBA" id="ARBA00023242"/>
    </source>
</evidence>
<dbReference type="GO" id="GO:0005634">
    <property type="term" value="C:nucleus"/>
    <property type="evidence" value="ECO:0007669"/>
    <property type="project" value="TreeGrafter"/>
</dbReference>
<feature type="domain" description="Zn(2)-C6 fungal-type" evidence="6">
    <location>
        <begin position="150"/>
        <end position="179"/>
    </location>
</feature>
<keyword evidence="8" id="KW-1185">Reference proteome</keyword>
<feature type="region of interest" description="Disordered" evidence="5">
    <location>
        <begin position="178"/>
        <end position="236"/>
    </location>
</feature>
<evidence type="ECO:0000256" key="1">
    <source>
        <dbReference type="ARBA" id="ARBA00023015"/>
    </source>
</evidence>
<keyword evidence="4" id="KW-0539">Nucleus</keyword>
<dbReference type="EMBL" id="KB822719">
    <property type="protein sequence ID" value="ETN41064.1"/>
    <property type="molecule type" value="Genomic_DNA"/>
</dbReference>
<dbReference type="FunFam" id="4.10.240.10:FF:000002">
    <property type="entry name" value="Zn cluster transcription factor Rds2"/>
    <property type="match status" value="1"/>
</dbReference>
<dbReference type="CDD" id="cd00067">
    <property type="entry name" value="GAL4"/>
    <property type="match status" value="1"/>
</dbReference>
<dbReference type="PROSITE" id="PS00463">
    <property type="entry name" value="ZN2_CY6_FUNGAL_1"/>
    <property type="match status" value="1"/>
</dbReference>
<dbReference type="Gene3D" id="4.10.240.10">
    <property type="entry name" value="Zn(2)-C6 fungal-type DNA-binding domain"/>
    <property type="match status" value="1"/>
</dbReference>
<dbReference type="SUPFAM" id="SSF57701">
    <property type="entry name" value="Zn2/Cys6 DNA-binding domain"/>
    <property type="match status" value="1"/>
</dbReference>
<feature type="compositionally biased region" description="Polar residues" evidence="5">
    <location>
        <begin position="111"/>
        <end position="125"/>
    </location>
</feature>
<dbReference type="RefSeq" id="XP_008715573.1">
    <property type="nucleotide sequence ID" value="XM_008717351.1"/>
</dbReference>
<dbReference type="OrthoDB" id="4315256at2759"/>
<dbReference type="InterPro" id="IPR001138">
    <property type="entry name" value="Zn2Cys6_DnaBD"/>
</dbReference>
<dbReference type="InterPro" id="IPR053045">
    <property type="entry name" value="Zinc_cluster_trans_reg"/>
</dbReference>
<keyword evidence="2" id="KW-0238">DNA-binding</keyword>
<protein>
    <recommendedName>
        <fullName evidence="6">Zn(2)-C6 fungal-type domain-containing protein</fullName>
    </recommendedName>
</protein>
<feature type="compositionally biased region" description="Polar residues" evidence="5">
    <location>
        <begin position="188"/>
        <end position="209"/>
    </location>
</feature>
<dbReference type="GO" id="GO:0000981">
    <property type="term" value="F:DNA-binding transcription factor activity, RNA polymerase II-specific"/>
    <property type="evidence" value="ECO:0007669"/>
    <property type="project" value="InterPro"/>
</dbReference>
<dbReference type="Pfam" id="PF00172">
    <property type="entry name" value="Zn_clus"/>
    <property type="match status" value="1"/>
</dbReference>
<dbReference type="Proteomes" id="UP000030752">
    <property type="component" value="Unassembled WGS sequence"/>
</dbReference>
<keyword evidence="3" id="KW-0804">Transcription</keyword>
<dbReference type="GeneID" id="19970338"/>
<dbReference type="HOGENOM" id="CLU_544027_0_0_1"/>
<evidence type="ECO:0000259" key="6">
    <source>
        <dbReference type="PROSITE" id="PS50048"/>
    </source>
</evidence>
<dbReference type="GO" id="GO:0000977">
    <property type="term" value="F:RNA polymerase II transcription regulatory region sequence-specific DNA binding"/>
    <property type="evidence" value="ECO:0007669"/>
    <property type="project" value="TreeGrafter"/>
</dbReference>
<dbReference type="PANTHER" id="PTHR31986">
    <property type="entry name" value="REGULATOR OF DRUG SENSITIVITY 2"/>
    <property type="match status" value="1"/>
</dbReference>
<dbReference type="STRING" id="1220924.W2RZG0"/>
<accession>W2RZG0</accession>